<dbReference type="PANTHER" id="PTHR43065:SF42">
    <property type="entry name" value="TWO-COMPONENT SENSOR PPRA"/>
    <property type="match status" value="1"/>
</dbReference>
<protein>
    <recommendedName>
        <fullName evidence="2">histidine kinase</fullName>
        <ecNumber evidence="2">2.7.13.3</ecNumber>
    </recommendedName>
</protein>
<feature type="compositionally biased region" description="Low complexity" evidence="5">
    <location>
        <begin position="564"/>
        <end position="575"/>
    </location>
</feature>
<evidence type="ECO:0000256" key="6">
    <source>
        <dbReference type="SAM" id="Phobius"/>
    </source>
</evidence>
<dbReference type="PANTHER" id="PTHR43065">
    <property type="entry name" value="SENSOR HISTIDINE KINASE"/>
    <property type="match status" value="1"/>
</dbReference>
<comment type="catalytic activity">
    <reaction evidence="1">
        <text>ATP + protein L-histidine = ADP + protein N-phospho-L-histidine.</text>
        <dbReference type="EC" id="2.7.13.3"/>
    </reaction>
</comment>
<evidence type="ECO:0000256" key="3">
    <source>
        <dbReference type="ARBA" id="ARBA00022553"/>
    </source>
</evidence>
<dbReference type="Pfam" id="PF02518">
    <property type="entry name" value="HATPase_c"/>
    <property type="match status" value="1"/>
</dbReference>
<dbReference type="Gene3D" id="3.40.50.2300">
    <property type="match status" value="1"/>
</dbReference>
<feature type="compositionally biased region" description="Low complexity" evidence="5">
    <location>
        <begin position="519"/>
        <end position="533"/>
    </location>
</feature>
<dbReference type="InterPro" id="IPR003594">
    <property type="entry name" value="HATPase_dom"/>
</dbReference>
<evidence type="ECO:0000256" key="5">
    <source>
        <dbReference type="SAM" id="MobiDB-lite"/>
    </source>
</evidence>
<evidence type="ECO:0000256" key="1">
    <source>
        <dbReference type="ARBA" id="ARBA00000085"/>
    </source>
</evidence>
<dbReference type="InterPro" id="IPR036097">
    <property type="entry name" value="HisK_dim/P_sf"/>
</dbReference>
<feature type="transmembrane region" description="Helical" evidence="6">
    <location>
        <begin position="25"/>
        <end position="45"/>
    </location>
</feature>
<dbReference type="PROSITE" id="PS50109">
    <property type="entry name" value="HIS_KIN"/>
    <property type="match status" value="1"/>
</dbReference>
<keyword evidence="6" id="KW-1133">Transmembrane helix</keyword>
<feature type="region of interest" description="Disordered" evidence="5">
    <location>
        <begin position="703"/>
        <end position="738"/>
    </location>
</feature>
<keyword evidence="3 4" id="KW-0597">Phosphoprotein</keyword>
<dbReference type="Proteomes" id="UP000193963">
    <property type="component" value="Unassembled WGS sequence"/>
</dbReference>
<dbReference type="EMBL" id="FWFN01000003">
    <property type="protein sequence ID" value="SLN39540.1"/>
    <property type="molecule type" value="Genomic_DNA"/>
</dbReference>
<dbReference type="InterPro" id="IPR036890">
    <property type="entry name" value="HATPase_C_sf"/>
</dbReference>
<keyword evidence="6" id="KW-0472">Membrane</keyword>
<evidence type="ECO:0000259" key="7">
    <source>
        <dbReference type="PROSITE" id="PS50109"/>
    </source>
</evidence>
<feature type="region of interest" description="Disordered" evidence="5">
    <location>
        <begin position="485"/>
        <end position="611"/>
    </location>
</feature>
<dbReference type="InterPro" id="IPR001789">
    <property type="entry name" value="Sig_transdc_resp-reg_receiver"/>
</dbReference>
<dbReference type="SUPFAM" id="SSF47384">
    <property type="entry name" value="Homodimeric domain of signal transducing histidine kinase"/>
    <property type="match status" value="1"/>
</dbReference>
<feature type="transmembrane region" description="Helical" evidence="6">
    <location>
        <begin position="196"/>
        <end position="219"/>
    </location>
</feature>
<dbReference type="Pfam" id="PF00072">
    <property type="entry name" value="Response_reg"/>
    <property type="match status" value="1"/>
</dbReference>
<dbReference type="InterPro" id="IPR003661">
    <property type="entry name" value="HisK_dim/P_dom"/>
</dbReference>
<dbReference type="EC" id="2.7.13.3" evidence="2"/>
<feature type="modified residue" description="4-aspartylphosphate" evidence="4">
    <location>
        <position position="666"/>
    </location>
</feature>
<dbReference type="Gene3D" id="3.30.565.10">
    <property type="entry name" value="Histidine kinase-like ATPase, C-terminal domain"/>
    <property type="match status" value="1"/>
</dbReference>
<dbReference type="SUPFAM" id="SSF52172">
    <property type="entry name" value="CheY-like"/>
    <property type="match status" value="1"/>
</dbReference>
<dbReference type="SMART" id="SM00387">
    <property type="entry name" value="HATPase_c"/>
    <property type="match status" value="1"/>
</dbReference>
<evidence type="ECO:0000256" key="2">
    <source>
        <dbReference type="ARBA" id="ARBA00012438"/>
    </source>
</evidence>
<sequence length="738" mass="78191">MPTRELRGAGGWRGRLVAALSMPRVRIALAALMVLSVLAVPALWLMTRDSNHAQREAAQNLPAALHRLERAIGYSGFIHHFKNAVLRPDDPTYYALAEEDYREAAQALRQIHELGIAIGTDLPMSALHSTLAGYRNRLQLARAAADEGMSIADVDMLVRISDDDATLDLLALEEQIFTAIAGWQTREAGIASQERILLSGLFLLLAISLALMILTGSAAQRDRDRRAQELNDRLAALGQVTAGLAHDVNNLLATIYYALELSQDQELPPAAQRYLQSATRAVARGKELTGRLLSIARPTPGTPESRALSALFLEVEALAAPQLEDSGVDLHFHAAEPGLMVHCDPGLLIDALLNLILNARTAIERSGQGGQIRVEARSAGAQALRRSAAHAPDMTLAAAADSAGAPLDPSRRYVELSVSDDGPGMSAEVRQHALEPFYTTTNDGTGVGLGLCSAFSFARGAGGDLRIDAAPGAGTVVQILLPRDPAQGEAEAETQTRATDAPRAPTRGGRVGAEKAAYRRASPRSSRSINPPRHGVAADHLSGKDAPATLASSSTNLLPKVARPISVPSSPAEAPSKPPADPTPGTPAQSNVADAPISQDATPTEAPARPAARRVLLAEDESGLRMMLSETLRSAGYEVLEAENGAVALSRLQEAGAESLDLLLTDVMMPELGGFGLAQAAREMCPDLPVVYLTGYVGDESDDAMRPSVPGPVLRKPCPPDRLLRTLTESLEGRPDRA</sequence>
<keyword evidence="10" id="KW-1185">Reference proteome</keyword>
<dbReference type="CDD" id="cd00082">
    <property type="entry name" value="HisKA"/>
    <property type="match status" value="1"/>
</dbReference>
<evidence type="ECO:0000259" key="8">
    <source>
        <dbReference type="PROSITE" id="PS50110"/>
    </source>
</evidence>
<dbReference type="AlphaFoldDB" id="A0A1X6Z3Y0"/>
<name>A0A1X6Z3Y0_9RHOB</name>
<evidence type="ECO:0000313" key="9">
    <source>
        <dbReference type="EMBL" id="SLN39540.1"/>
    </source>
</evidence>
<proteinExistence type="predicted"/>
<accession>A0A1X6Z3Y0</accession>
<dbReference type="PRINTS" id="PR00344">
    <property type="entry name" value="BCTRLSENSOR"/>
</dbReference>
<feature type="compositionally biased region" description="Low complexity" evidence="5">
    <location>
        <begin position="601"/>
        <end position="611"/>
    </location>
</feature>
<organism evidence="9 10">
    <name type="scientific">Pseudooceanicola marinus</name>
    <dbReference type="NCBI Taxonomy" id="396013"/>
    <lineage>
        <taxon>Bacteria</taxon>
        <taxon>Pseudomonadati</taxon>
        <taxon>Pseudomonadota</taxon>
        <taxon>Alphaproteobacteria</taxon>
        <taxon>Rhodobacterales</taxon>
        <taxon>Paracoccaceae</taxon>
        <taxon>Pseudooceanicola</taxon>
    </lineage>
</organism>
<dbReference type="Gene3D" id="1.10.287.130">
    <property type="match status" value="1"/>
</dbReference>
<dbReference type="SMART" id="SM00448">
    <property type="entry name" value="REC"/>
    <property type="match status" value="1"/>
</dbReference>
<dbReference type="Pfam" id="PF00512">
    <property type="entry name" value="HisKA"/>
    <property type="match status" value="1"/>
</dbReference>
<reference evidence="9 10" key="1">
    <citation type="submission" date="2017-03" db="EMBL/GenBank/DDBJ databases">
        <authorList>
            <person name="Afonso C.L."/>
            <person name="Miller P.J."/>
            <person name="Scott M.A."/>
            <person name="Spackman E."/>
            <person name="Goraichik I."/>
            <person name="Dimitrov K.M."/>
            <person name="Suarez D.L."/>
            <person name="Swayne D.E."/>
        </authorList>
    </citation>
    <scope>NUCLEOTIDE SEQUENCE [LARGE SCALE GENOMIC DNA]</scope>
    <source>
        <strain evidence="9 10">CECT 7751</strain>
    </source>
</reference>
<dbReference type="SUPFAM" id="SSF55874">
    <property type="entry name" value="ATPase domain of HSP90 chaperone/DNA topoisomerase II/histidine kinase"/>
    <property type="match status" value="1"/>
</dbReference>
<evidence type="ECO:0000256" key="4">
    <source>
        <dbReference type="PROSITE-ProRule" id="PRU00169"/>
    </source>
</evidence>
<dbReference type="SMART" id="SM00388">
    <property type="entry name" value="HisKA"/>
    <property type="match status" value="1"/>
</dbReference>
<feature type="domain" description="Histidine kinase" evidence="7">
    <location>
        <begin position="243"/>
        <end position="485"/>
    </location>
</feature>
<dbReference type="PROSITE" id="PS50110">
    <property type="entry name" value="RESPONSE_REGULATORY"/>
    <property type="match status" value="1"/>
</dbReference>
<gene>
    <name evidence="9" type="ORF">PSM7751_01794</name>
</gene>
<feature type="domain" description="Response regulatory" evidence="8">
    <location>
        <begin position="614"/>
        <end position="731"/>
    </location>
</feature>
<dbReference type="InterPro" id="IPR004358">
    <property type="entry name" value="Sig_transdc_His_kin-like_C"/>
</dbReference>
<dbReference type="InterPro" id="IPR005467">
    <property type="entry name" value="His_kinase_dom"/>
</dbReference>
<dbReference type="GO" id="GO:0000155">
    <property type="term" value="F:phosphorelay sensor kinase activity"/>
    <property type="evidence" value="ECO:0007669"/>
    <property type="project" value="InterPro"/>
</dbReference>
<feature type="compositionally biased region" description="Pro residues" evidence="5">
    <location>
        <begin position="576"/>
        <end position="585"/>
    </location>
</feature>
<keyword evidence="6" id="KW-0812">Transmembrane</keyword>
<evidence type="ECO:0000313" key="10">
    <source>
        <dbReference type="Proteomes" id="UP000193963"/>
    </source>
</evidence>
<dbReference type="InterPro" id="IPR011006">
    <property type="entry name" value="CheY-like_superfamily"/>
</dbReference>